<dbReference type="AlphaFoldDB" id="A0AAE0W8U0"/>
<dbReference type="EMBL" id="JAEAOA010002343">
    <property type="protein sequence ID" value="KAK3605354.1"/>
    <property type="molecule type" value="Genomic_DNA"/>
</dbReference>
<feature type="compositionally biased region" description="Gly residues" evidence="1">
    <location>
        <begin position="29"/>
        <end position="43"/>
    </location>
</feature>
<organism evidence="2 3">
    <name type="scientific">Potamilus streckersoni</name>
    <dbReference type="NCBI Taxonomy" id="2493646"/>
    <lineage>
        <taxon>Eukaryota</taxon>
        <taxon>Metazoa</taxon>
        <taxon>Spiralia</taxon>
        <taxon>Lophotrochozoa</taxon>
        <taxon>Mollusca</taxon>
        <taxon>Bivalvia</taxon>
        <taxon>Autobranchia</taxon>
        <taxon>Heteroconchia</taxon>
        <taxon>Palaeoheterodonta</taxon>
        <taxon>Unionida</taxon>
        <taxon>Unionoidea</taxon>
        <taxon>Unionidae</taxon>
        <taxon>Ambleminae</taxon>
        <taxon>Lampsilini</taxon>
        <taxon>Potamilus</taxon>
    </lineage>
</organism>
<evidence type="ECO:0000256" key="1">
    <source>
        <dbReference type="SAM" id="MobiDB-lite"/>
    </source>
</evidence>
<feature type="region of interest" description="Disordered" evidence="1">
    <location>
        <begin position="26"/>
        <end position="79"/>
    </location>
</feature>
<reference evidence="2" key="1">
    <citation type="journal article" date="2021" name="Genome Biol. Evol.">
        <title>A High-Quality Reference Genome for a Parasitic Bivalve with Doubly Uniparental Inheritance (Bivalvia: Unionida).</title>
        <authorList>
            <person name="Smith C.H."/>
        </authorList>
    </citation>
    <scope>NUCLEOTIDE SEQUENCE</scope>
    <source>
        <strain evidence="2">CHS0354</strain>
    </source>
</reference>
<evidence type="ECO:0000313" key="2">
    <source>
        <dbReference type="EMBL" id="KAK3605354.1"/>
    </source>
</evidence>
<accession>A0AAE0W8U0</accession>
<name>A0AAE0W8U0_9BIVA</name>
<sequence>MKDFRTELITGILAIGELRIKKQDTMNNGSGGQWGDGSWGNSGWGSSDLGSNISQNNMWGNNSGNSSVGMWGTSGNMSNNNPVQTLLDLFIKPREKKQ</sequence>
<evidence type="ECO:0000313" key="3">
    <source>
        <dbReference type="Proteomes" id="UP001195483"/>
    </source>
</evidence>
<feature type="compositionally biased region" description="Low complexity" evidence="1">
    <location>
        <begin position="44"/>
        <end position="71"/>
    </location>
</feature>
<keyword evidence="3" id="KW-1185">Reference proteome</keyword>
<proteinExistence type="predicted"/>
<reference evidence="2" key="3">
    <citation type="submission" date="2023-05" db="EMBL/GenBank/DDBJ databases">
        <authorList>
            <person name="Smith C.H."/>
        </authorList>
    </citation>
    <scope>NUCLEOTIDE SEQUENCE</scope>
    <source>
        <strain evidence="2">CHS0354</strain>
        <tissue evidence="2">Mantle</tissue>
    </source>
</reference>
<protein>
    <submittedName>
        <fullName evidence="2">Uncharacterized protein</fullName>
    </submittedName>
</protein>
<gene>
    <name evidence="2" type="ORF">CHS0354_040942</name>
</gene>
<reference evidence="2" key="2">
    <citation type="journal article" date="2021" name="Genome Biol. Evol.">
        <title>Developing a high-quality reference genome for a parasitic bivalve with doubly uniparental inheritance (Bivalvia: Unionida).</title>
        <authorList>
            <person name="Smith C.H."/>
        </authorList>
    </citation>
    <scope>NUCLEOTIDE SEQUENCE</scope>
    <source>
        <strain evidence="2">CHS0354</strain>
        <tissue evidence="2">Mantle</tissue>
    </source>
</reference>
<dbReference type="Proteomes" id="UP001195483">
    <property type="component" value="Unassembled WGS sequence"/>
</dbReference>
<comment type="caution">
    <text evidence="2">The sequence shown here is derived from an EMBL/GenBank/DDBJ whole genome shotgun (WGS) entry which is preliminary data.</text>
</comment>